<dbReference type="Proteomes" id="UP000789739">
    <property type="component" value="Unassembled WGS sequence"/>
</dbReference>
<gene>
    <name evidence="1" type="ORF">PBRASI_LOCUS7921</name>
</gene>
<keyword evidence="2" id="KW-1185">Reference proteome</keyword>
<protein>
    <submittedName>
        <fullName evidence="1">11592_t:CDS:1</fullName>
    </submittedName>
</protein>
<evidence type="ECO:0000313" key="1">
    <source>
        <dbReference type="EMBL" id="CAG8606319.1"/>
    </source>
</evidence>
<dbReference type="EMBL" id="CAJVPI010001311">
    <property type="protein sequence ID" value="CAG8606319.1"/>
    <property type="molecule type" value="Genomic_DNA"/>
</dbReference>
<name>A0A9N9CM84_9GLOM</name>
<dbReference type="AlphaFoldDB" id="A0A9N9CM84"/>
<proteinExistence type="predicted"/>
<evidence type="ECO:0000313" key="2">
    <source>
        <dbReference type="Proteomes" id="UP000789739"/>
    </source>
</evidence>
<accession>A0A9N9CM84</accession>
<comment type="caution">
    <text evidence="1">The sequence shown here is derived from an EMBL/GenBank/DDBJ whole genome shotgun (WGS) entry which is preliminary data.</text>
</comment>
<sequence>CADQQTTRDINALLNDIENRLKELNGAGYLNFDGSLQEIETIFSSVENAIDLLHDNDFRAPNILVLRDGMIC</sequence>
<feature type="non-terminal residue" evidence="1">
    <location>
        <position position="1"/>
    </location>
</feature>
<reference evidence="1" key="1">
    <citation type="submission" date="2021-06" db="EMBL/GenBank/DDBJ databases">
        <authorList>
            <person name="Kallberg Y."/>
            <person name="Tangrot J."/>
            <person name="Rosling A."/>
        </authorList>
    </citation>
    <scope>NUCLEOTIDE SEQUENCE</scope>
    <source>
        <strain evidence="1">BR232B</strain>
    </source>
</reference>
<organism evidence="1 2">
    <name type="scientific">Paraglomus brasilianum</name>
    <dbReference type="NCBI Taxonomy" id="144538"/>
    <lineage>
        <taxon>Eukaryota</taxon>
        <taxon>Fungi</taxon>
        <taxon>Fungi incertae sedis</taxon>
        <taxon>Mucoromycota</taxon>
        <taxon>Glomeromycotina</taxon>
        <taxon>Glomeromycetes</taxon>
        <taxon>Paraglomerales</taxon>
        <taxon>Paraglomeraceae</taxon>
        <taxon>Paraglomus</taxon>
    </lineage>
</organism>